<evidence type="ECO:0000313" key="4">
    <source>
        <dbReference type="EMBL" id="CAB4730918.1"/>
    </source>
</evidence>
<protein>
    <submittedName>
        <fullName evidence="6">Unannotated protein</fullName>
    </submittedName>
</protein>
<dbReference type="EMBL" id="CAFBRY010000018">
    <property type="protein sequence ID" value="CAB5145751.1"/>
    <property type="molecule type" value="Genomic_DNA"/>
</dbReference>
<dbReference type="AlphaFoldDB" id="A0A6J7W3I3"/>
<evidence type="ECO:0000313" key="6">
    <source>
        <dbReference type="EMBL" id="CAB5145751.1"/>
    </source>
</evidence>
<comment type="similarity">
    <text evidence="1">Belongs to the pseudomonas-type ThrB family.</text>
</comment>
<dbReference type="PANTHER" id="PTHR21064:SF6">
    <property type="entry name" value="AMINOGLYCOSIDE PHOSPHOTRANSFERASE DOMAIN-CONTAINING PROTEIN"/>
    <property type="match status" value="1"/>
</dbReference>
<dbReference type="InterPro" id="IPR050249">
    <property type="entry name" value="Pseudomonas-type_ThrB"/>
</dbReference>
<evidence type="ECO:0000313" key="3">
    <source>
        <dbReference type="EMBL" id="CAB4338438.1"/>
    </source>
</evidence>
<organism evidence="6">
    <name type="scientific">freshwater metagenome</name>
    <dbReference type="NCBI Taxonomy" id="449393"/>
    <lineage>
        <taxon>unclassified sequences</taxon>
        <taxon>metagenomes</taxon>
        <taxon>ecological metagenomes</taxon>
    </lineage>
</organism>
<name>A0A6J7W3I3_9ZZZZ</name>
<dbReference type="Pfam" id="PF01636">
    <property type="entry name" value="APH"/>
    <property type="match status" value="1"/>
</dbReference>
<evidence type="ECO:0000259" key="2">
    <source>
        <dbReference type="Pfam" id="PF01636"/>
    </source>
</evidence>
<dbReference type="Gene3D" id="3.30.200.20">
    <property type="entry name" value="Phosphorylase Kinase, domain 1"/>
    <property type="match status" value="1"/>
</dbReference>
<evidence type="ECO:0000256" key="1">
    <source>
        <dbReference type="ARBA" id="ARBA00038240"/>
    </source>
</evidence>
<evidence type="ECO:0000313" key="5">
    <source>
        <dbReference type="EMBL" id="CAB4823955.1"/>
    </source>
</evidence>
<dbReference type="InterPro" id="IPR011009">
    <property type="entry name" value="Kinase-like_dom_sf"/>
</dbReference>
<dbReference type="EMBL" id="CAEZYO010000021">
    <property type="protein sequence ID" value="CAB4730918.1"/>
    <property type="molecule type" value="Genomic_DNA"/>
</dbReference>
<dbReference type="InterPro" id="IPR002575">
    <property type="entry name" value="Aminoglycoside_PTrfase"/>
</dbReference>
<sequence>MSTDFFDSTSQQQIESFAKSAREILAEYGLHDVEITCINYEFNATFKVVTGNGDKYALRINVNSTRTPSNMQAEIEFVNFVSRIPGLKTPRPIANNEDRYITSVLHAESGRTVHGILYTWLEGEEIGDEPNYEQLVTVGAAMATMHQSSRQFKPSDMAELPTFSDWLWGTEDFLLSDKSRLTPEQFAAIKDAIAIIENDTRNLFSSNPIQVIHGDLHGWNLMWHEGELSIFDFDDCGYGIPHQDLAVTFYYLDTPEQAEAILEGYRSICEIPAYSKAQMSSLLLQRRLVLLNYLYETNNPEHKAMLPAYLEKTMERVGGFLTDVRG</sequence>
<proteinExistence type="inferred from homology"/>
<feature type="domain" description="Aminoglycoside phosphotransferase" evidence="2">
    <location>
        <begin position="43"/>
        <end position="272"/>
    </location>
</feature>
<dbReference type="EMBL" id="CAFABC010000015">
    <property type="protein sequence ID" value="CAB4823955.1"/>
    <property type="molecule type" value="Genomic_DNA"/>
</dbReference>
<dbReference type="PANTHER" id="PTHR21064">
    <property type="entry name" value="AMINOGLYCOSIDE PHOSPHOTRANSFERASE DOMAIN-CONTAINING PROTEIN-RELATED"/>
    <property type="match status" value="1"/>
</dbReference>
<dbReference type="GO" id="GO:0019202">
    <property type="term" value="F:amino acid kinase activity"/>
    <property type="evidence" value="ECO:0007669"/>
    <property type="project" value="TreeGrafter"/>
</dbReference>
<accession>A0A6J7W3I3</accession>
<dbReference type="Gene3D" id="3.90.1200.10">
    <property type="match status" value="1"/>
</dbReference>
<dbReference type="SUPFAM" id="SSF56112">
    <property type="entry name" value="Protein kinase-like (PK-like)"/>
    <property type="match status" value="1"/>
</dbReference>
<dbReference type="EMBL" id="CAESAH010000018">
    <property type="protein sequence ID" value="CAB4338438.1"/>
    <property type="molecule type" value="Genomic_DNA"/>
</dbReference>
<reference evidence="6" key="1">
    <citation type="submission" date="2020-05" db="EMBL/GenBank/DDBJ databases">
        <authorList>
            <person name="Chiriac C."/>
            <person name="Salcher M."/>
            <person name="Ghai R."/>
            <person name="Kavagutti S V."/>
        </authorList>
    </citation>
    <scope>NUCLEOTIDE SEQUENCE</scope>
</reference>
<gene>
    <name evidence="4" type="ORF">UFOPK2731_00829</name>
    <name evidence="5" type="ORF">UFOPK3161_00751</name>
    <name evidence="3" type="ORF">UFOPK3962_00769</name>
    <name evidence="6" type="ORF">UFOPK4427_00776</name>
</gene>